<comment type="caution">
    <text evidence="2">The sequence shown here is derived from an EMBL/GenBank/DDBJ whole genome shotgun (WGS) entry which is preliminary data.</text>
</comment>
<evidence type="ECO:0000313" key="3">
    <source>
        <dbReference type="Proteomes" id="UP000245992"/>
    </source>
</evidence>
<protein>
    <submittedName>
        <fullName evidence="2">Uncharacterized protein</fullName>
    </submittedName>
</protein>
<evidence type="ECO:0000256" key="1">
    <source>
        <dbReference type="SAM" id="MobiDB-lite"/>
    </source>
</evidence>
<dbReference type="RefSeq" id="WP_030351660.1">
    <property type="nucleotide sequence ID" value="NZ_AZSP01000233.1"/>
</dbReference>
<name>A0A2T7T4R9_9ACTN</name>
<gene>
    <name evidence="2" type="ORF">Y717_15025</name>
</gene>
<evidence type="ECO:0000313" key="2">
    <source>
        <dbReference type="EMBL" id="PVE10157.1"/>
    </source>
</evidence>
<dbReference type="STRING" id="1440053.GCA_000718095_02551"/>
<reference evidence="2 3" key="1">
    <citation type="submission" date="2013-12" db="EMBL/GenBank/DDBJ databases">
        <title>Annotated genome of Streptomyces scopuliridis.</title>
        <authorList>
            <person name="Olson J.B."/>
        </authorList>
    </citation>
    <scope>NUCLEOTIDE SEQUENCE [LARGE SCALE GENOMIC DNA]</scope>
    <source>
        <strain evidence="2 3">RB72</strain>
    </source>
</reference>
<dbReference type="AlphaFoldDB" id="A0A2T7T4R9"/>
<accession>A0A2T7T4R9</accession>
<dbReference type="Proteomes" id="UP000245992">
    <property type="component" value="Unassembled WGS sequence"/>
</dbReference>
<feature type="compositionally biased region" description="Basic and acidic residues" evidence="1">
    <location>
        <begin position="117"/>
        <end position="136"/>
    </location>
</feature>
<keyword evidence="3" id="KW-1185">Reference proteome</keyword>
<feature type="region of interest" description="Disordered" evidence="1">
    <location>
        <begin position="114"/>
        <end position="153"/>
    </location>
</feature>
<organism evidence="2 3">
    <name type="scientific">Streptomyces scopuliridis RB72</name>
    <dbReference type="NCBI Taxonomy" id="1440053"/>
    <lineage>
        <taxon>Bacteria</taxon>
        <taxon>Bacillati</taxon>
        <taxon>Actinomycetota</taxon>
        <taxon>Actinomycetes</taxon>
        <taxon>Kitasatosporales</taxon>
        <taxon>Streptomycetaceae</taxon>
        <taxon>Streptomyces</taxon>
    </lineage>
</organism>
<sequence>MGGTGARSDLEKGVGALKRFQTRVNALLTDLENGAAGNKNVAAHRISRSSFSGGNLPFAEADGFFTQYNRVHEEIVKLSKSLGDQIEMLSIGVHAAEVGFNNVEEDLRQRFHTIQSRVDEEREAQEQRGRNGDKNAEPGQPRHGATTGTTDLG</sequence>
<dbReference type="EMBL" id="AZSP01000233">
    <property type="protein sequence ID" value="PVE10157.1"/>
    <property type="molecule type" value="Genomic_DNA"/>
</dbReference>
<dbReference type="OrthoDB" id="4296169at2"/>
<proteinExistence type="predicted"/>